<evidence type="ECO:0000313" key="2">
    <source>
        <dbReference type="EMBL" id="KAA6330345.1"/>
    </source>
</evidence>
<dbReference type="GO" id="GO:0016597">
    <property type="term" value="F:amino acid binding"/>
    <property type="evidence" value="ECO:0007669"/>
    <property type="project" value="InterPro"/>
</dbReference>
<dbReference type="EC" id="2.1.3.9" evidence="2"/>
<accession>A0A5J4R9W2</accession>
<evidence type="ECO:0000256" key="1">
    <source>
        <dbReference type="ARBA" id="ARBA00022679"/>
    </source>
</evidence>
<protein>
    <submittedName>
        <fullName evidence="2">N-acetylornithine carbamoyltransferase</fullName>
        <ecNumber evidence="2">2.1.3.9</ecNumber>
    </submittedName>
</protein>
<reference evidence="2" key="1">
    <citation type="submission" date="2019-03" db="EMBL/GenBank/DDBJ databases">
        <title>Single cell metagenomics reveals metabolic interactions within the superorganism composed of flagellate Streblomastix strix and complex community of Bacteroidetes bacteria on its surface.</title>
        <authorList>
            <person name="Treitli S.C."/>
            <person name="Kolisko M."/>
            <person name="Husnik F."/>
            <person name="Keeling P."/>
            <person name="Hampl V."/>
        </authorList>
    </citation>
    <scope>NUCLEOTIDE SEQUENCE</scope>
    <source>
        <strain evidence="2">STM</strain>
    </source>
</reference>
<keyword evidence="1 2" id="KW-0808">Transferase</keyword>
<dbReference type="Gene3D" id="3.40.50.1370">
    <property type="entry name" value="Aspartate/ornithine carbamoyltransferase"/>
    <property type="match status" value="1"/>
</dbReference>
<dbReference type="EMBL" id="SNRY01001516">
    <property type="protein sequence ID" value="KAA6330345.1"/>
    <property type="molecule type" value="Genomic_DNA"/>
</dbReference>
<dbReference type="InterPro" id="IPR036901">
    <property type="entry name" value="Asp/Orn_carbamoylTrfase_sf"/>
</dbReference>
<name>A0A5J4R9W2_9ZZZZ</name>
<sequence length="60" mass="6840">WKLETERGAIMDGDKPEHIMEAIPVMGCYYDVIGVRSFAQFAALRLFTIHLSQKVWKKGG</sequence>
<gene>
    <name evidence="2" type="ORF">EZS27_020942</name>
</gene>
<comment type="caution">
    <text evidence="2">The sequence shown here is derived from an EMBL/GenBank/DDBJ whole genome shotgun (WGS) entry which is preliminary data.</text>
</comment>
<dbReference type="GO" id="GO:0006520">
    <property type="term" value="P:amino acid metabolic process"/>
    <property type="evidence" value="ECO:0007669"/>
    <property type="project" value="InterPro"/>
</dbReference>
<proteinExistence type="predicted"/>
<dbReference type="AlphaFoldDB" id="A0A5J4R9W2"/>
<dbReference type="GO" id="GO:0043857">
    <property type="term" value="F:N-acetylornithine carbamoyltransferase activity"/>
    <property type="evidence" value="ECO:0007669"/>
    <property type="project" value="UniProtKB-EC"/>
</dbReference>
<organism evidence="2">
    <name type="scientific">termite gut metagenome</name>
    <dbReference type="NCBI Taxonomy" id="433724"/>
    <lineage>
        <taxon>unclassified sequences</taxon>
        <taxon>metagenomes</taxon>
        <taxon>organismal metagenomes</taxon>
    </lineage>
</organism>
<feature type="non-terminal residue" evidence="2">
    <location>
        <position position="1"/>
    </location>
</feature>